<keyword evidence="3" id="KW-1185">Reference proteome</keyword>
<comment type="caution">
    <text evidence="2">The sequence shown here is derived from an EMBL/GenBank/DDBJ whole genome shotgun (WGS) entry which is preliminary data.</text>
</comment>
<protein>
    <recommendedName>
        <fullName evidence="1">HTH IS408-type domain-containing protein</fullName>
    </recommendedName>
</protein>
<dbReference type="AlphaFoldDB" id="A0A368HIA8"/>
<dbReference type="InterPro" id="IPR017895">
    <property type="entry name" value="HTH_IS408/IS1162_type"/>
</dbReference>
<dbReference type="InterPro" id="IPR036388">
    <property type="entry name" value="WH-like_DNA-bd_sf"/>
</dbReference>
<dbReference type="RefSeq" id="WP_114282456.1">
    <property type="nucleotide sequence ID" value="NZ_PSYR01000001.1"/>
</dbReference>
<proteinExistence type="predicted"/>
<dbReference type="GO" id="GO:0006352">
    <property type="term" value="P:DNA-templated transcription initiation"/>
    <property type="evidence" value="ECO:0007669"/>
    <property type="project" value="InterPro"/>
</dbReference>
<dbReference type="InterPro" id="IPR013249">
    <property type="entry name" value="RNA_pol_sigma70_r4_t2"/>
</dbReference>
<organism evidence="2 3">
    <name type="scientific">Acidiferrobacter thiooxydans</name>
    <dbReference type="NCBI Taxonomy" id="163359"/>
    <lineage>
        <taxon>Bacteria</taxon>
        <taxon>Pseudomonadati</taxon>
        <taxon>Pseudomonadota</taxon>
        <taxon>Gammaproteobacteria</taxon>
        <taxon>Acidiferrobacterales</taxon>
        <taxon>Acidiferrobacteraceae</taxon>
        <taxon>Acidiferrobacter</taxon>
    </lineage>
</organism>
<evidence type="ECO:0000259" key="1">
    <source>
        <dbReference type="PROSITE" id="PS50532"/>
    </source>
</evidence>
<dbReference type="EMBL" id="PSYR01000001">
    <property type="protein sequence ID" value="RCN59083.1"/>
    <property type="molecule type" value="Genomic_DNA"/>
</dbReference>
<name>A0A368HIA8_9GAMM</name>
<feature type="domain" description="HTH IS408-type" evidence="1">
    <location>
        <begin position="11"/>
        <end position="91"/>
    </location>
</feature>
<dbReference type="Proteomes" id="UP000253250">
    <property type="component" value="Unassembled WGS sequence"/>
</dbReference>
<dbReference type="Pfam" id="PF08281">
    <property type="entry name" value="Sigma70_r4_2"/>
    <property type="match status" value="1"/>
</dbReference>
<accession>A0A368HIA8</accession>
<dbReference type="OrthoDB" id="2065409at2"/>
<reference evidence="2 3" key="1">
    <citation type="submission" date="2018-02" db="EMBL/GenBank/DDBJ databases">
        <title>Insights into the biology of acidophilic members of the Acidiferrobacteraceae family derived from comparative genomic analyses.</title>
        <authorList>
            <person name="Issotta F."/>
            <person name="Thyssen C."/>
            <person name="Mena C."/>
            <person name="Moya A."/>
            <person name="Bellenberg S."/>
            <person name="Sproer C."/>
            <person name="Covarrubias P.C."/>
            <person name="Sand W."/>
            <person name="Quatrini R."/>
            <person name="Vera M."/>
        </authorList>
    </citation>
    <scope>NUCLEOTIDE SEQUENCE [LARGE SCALE GENOMIC DNA]</scope>
    <source>
        <strain evidence="3">m-1</strain>
    </source>
</reference>
<dbReference type="GO" id="GO:0016987">
    <property type="term" value="F:sigma factor activity"/>
    <property type="evidence" value="ECO:0007669"/>
    <property type="project" value="InterPro"/>
</dbReference>
<sequence>MPAPRKTMRKIKDVLRLKYEAGLTHDRIARACGVAKGTVAKYVERAQAAGLSWLLPADLDDAALEARLFPRAPGLVAAHAPPDCGYLHQEMK</sequence>
<evidence type="ECO:0000313" key="2">
    <source>
        <dbReference type="EMBL" id="RCN59083.1"/>
    </source>
</evidence>
<dbReference type="Gene3D" id="1.10.10.10">
    <property type="entry name" value="Winged helix-like DNA-binding domain superfamily/Winged helix DNA-binding domain"/>
    <property type="match status" value="1"/>
</dbReference>
<dbReference type="PROSITE" id="PS50532">
    <property type="entry name" value="HTH_IS408"/>
    <property type="match status" value="1"/>
</dbReference>
<gene>
    <name evidence="2" type="ORF">C4900_04950</name>
</gene>
<dbReference type="GO" id="GO:0003677">
    <property type="term" value="F:DNA binding"/>
    <property type="evidence" value="ECO:0007669"/>
    <property type="project" value="InterPro"/>
</dbReference>
<evidence type="ECO:0000313" key="3">
    <source>
        <dbReference type="Proteomes" id="UP000253250"/>
    </source>
</evidence>